<dbReference type="PROSITE" id="PS50977">
    <property type="entry name" value="HTH_TETR_2"/>
    <property type="match status" value="1"/>
</dbReference>
<protein>
    <submittedName>
        <fullName evidence="7">TetR family transcriptional regulator</fullName>
    </submittedName>
</protein>
<keyword evidence="3 5" id="KW-0238">DNA-binding</keyword>
<dbReference type="PRINTS" id="PR00455">
    <property type="entry name" value="HTHTETR"/>
</dbReference>
<proteinExistence type="predicted"/>
<keyword evidence="2" id="KW-0805">Transcription regulation</keyword>
<dbReference type="PANTHER" id="PTHR30055">
    <property type="entry name" value="HTH-TYPE TRANSCRIPTIONAL REGULATOR RUTR"/>
    <property type="match status" value="1"/>
</dbReference>
<dbReference type="PANTHER" id="PTHR30055:SF175">
    <property type="entry name" value="HTH-TYPE TRANSCRIPTIONAL REPRESSOR KSTR2"/>
    <property type="match status" value="1"/>
</dbReference>
<feature type="domain" description="HTH tetR-type" evidence="6">
    <location>
        <begin position="4"/>
        <end position="64"/>
    </location>
</feature>
<dbReference type="SUPFAM" id="SSF48498">
    <property type="entry name" value="Tetracyclin repressor-like, C-terminal domain"/>
    <property type="match status" value="1"/>
</dbReference>
<keyword evidence="1" id="KW-0678">Repressor</keyword>
<evidence type="ECO:0000313" key="8">
    <source>
        <dbReference type="Proteomes" id="UP000247591"/>
    </source>
</evidence>
<dbReference type="InterPro" id="IPR050109">
    <property type="entry name" value="HTH-type_TetR-like_transc_reg"/>
</dbReference>
<name>A0A318RRL9_WILLI</name>
<feature type="DNA-binding region" description="H-T-H motif" evidence="5">
    <location>
        <begin position="27"/>
        <end position="46"/>
    </location>
</feature>
<dbReference type="GO" id="GO:0000976">
    <property type="term" value="F:transcription cis-regulatory region binding"/>
    <property type="evidence" value="ECO:0007669"/>
    <property type="project" value="TreeGrafter"/>
</dbReference>
<dbReference type="Gene3D" id="1.10.357.10">
    <property type="entry name" value="Tetracycline Repressor, domain 2"/>
    <property type="match status" value="1"/>
</dbReference>
<evidence type="ECO:0000259" key="6">
    <source>
        <dbReference type="PROSITE" id="PS50977"/>
    </source>
</evidence>
<dbReference type="InterPro" id="IPR009057">
    <property type="entry name" value="Homeodomain-like_sf"/>
</dbReference>
<evidence type="ECO:0000256" key="2">
    <source>
        <dbReference type="ARBA" id="ARBA00023015"/>
    </source>
</evidence>
<dbReference type="Pfam" id="PF00440">
    <property type="entry name" value="TetR_N"/>
    <property type="match status" value="1"/>
</dbReference>
<organism evidence="7 8">
    <name type="scientific">Williamsia limnetica</name>
    <dbReference type="NCBI Taxonomy" id="882452"/>
    <lineage>
        <taxon>Bacteria</taxon>
        <taxon>Bacillati</taxon>
        <taxon>Actinomycetota</taxon>
        <taxon>Actinomycetes</taxon>
        <taxon>Mycobacteriales</taxon>
        <taxon>Nocardiaceae</taxon>
        <taxon>Williamsia</taxon>
    </lineage>
</organism>
<evidence type="ECO:0000256" key="1">
    <source>
        <dbReference type="ARBA" id="ARBA00022491"/>
    </source>
</evidence>
<dbReference type="GO" id="GO:0003700">
    <property type="term" value="F:DNA-binding transcription factor activity"/>
    <property type="evidence" value="ECO:0007669"/>
    <property type="project" value="TreeGrafter"/>
</dbReference>
<dbReference type="InterPro" id="IPR036271">
    <property type="entry name" value="Tet_transcr_reg_TetR-rel_C_sf"/>
</dbReference>
<gene>
    <name evidence="7" type="ORF">DFR67_103232</name>
</gene>
<dbReference type="InterPro" id="IPR001647">
    <property type="entry name" value="HTH_TetR"/>
</dbReference>
<dbReference type="InterPro" id="IPR041490">
    <property type="entry name" value="KstR2_TetR_C"/>
</dbReference>
<accession>A0A318RRL9</accession>
<sequence>MPRPSRWPDVVQAAAKVFSQKGYSAASLEDIAAEVGMFKGSLYNYITNKEDLLFAVVRSPADHLLTEVRRIAGSDLPPSEKVRRVALIHADIIEDNLPYVQVYLQEIVGKGISPEWAAMDREYLSLLTEIIDEGRRMQIFDSSIDSHLAARMLVGSLNWMTRWYVPGDRSVARAQASQMADIFLSGSLARKSG</sequence>
<evidence type="ECO:0000256" key="3">
    <source>
        <dbReference type="ARBA" id="ARBA00023125"/>
    </source>
</evidence>
<comment type="caution">
    <text evidence="7">The sequence shown here is derived from an EMBL/GenBank/DDBJ whole genome shotgun (WGS) entry which is preliminary data.</text>
</comment>
<evidence type="ECO:0000313" key="7">
    <source>
        <dbReference type="EMBL" id="PYE19320.1"/>
    </source>
</evidence>
<dbReference type="OrthoDB" id="5242390at2"/>
<dbReference type="SUPFAM" id="SSF46689">
    <property type="entry name" value="Homeodomain-like"/>
    <property type="match status" value="1"/>
</dbReference>
<dbReference type="EMBL" id="QJSP01000003">
    <property type="protein sequence ID" value="PYE19320.1"/>
    <property type="molecule type" value="Genomic_DNA"/>
</dbReference>
<evidence type="ECO:0000256" key="4">
    <source>
        <dbReference type="ARBA" id="ARBA00023163"/>
    </source>
</evidence>
<evidence type="ECO:0000256" key="5">
    <source>
        <dbReference type="PROSITE-ProRule" id="PRU00335"/>
    </source>
</evidence>
<dbReference type="Pfam" id="PF17932">
    <property type="entry name" value="TetR_C_24"/>
    <property type="match status" value="1"/>
</dbReference>
<dbReference type="Gene3D" id="1.10.10.60">
    <property type="entry name" value="Homeodomain-like"/>
    <property type="match status" value="1"/>
</dbReference>
<keyword evidence="8" id="KW-1185">Reference proteome</keyword>
<dbReference type="RefSeq" id="WP_158539910.1">
    <property type="nucleotide sequence ID" value="NZ_QJSP01000003.1"/>
</dbReference>
<dbReference type="Proteomes" id="UP000247591">
    <property type="component" value="Unassembled WGS sequence"/>
</dbReference>
<reference evidence="7 8" key="1">
    <citation type="submission" date="2018-06" db="EMBL/GenBank/DDBJ databases">
        <title>Genomic Encyclopedia of Type Strains, Phase IV (KMG-IV): sequencing the most valuable type-strain genomes for metagenomic binning, comparative biology and taxonomic classification.</title>
        <authorList>
            <person name="Goeker M."/>
        </authorList>
    </citation>
    <scope>NUCLEOTIDE SEQUENCE [LARGE SCALE GENOMIC DNA]</scope>
    <source>
        <strain evidence="7 8">DSM 45521</strain>
    </source>
</reference>
<dbReference type="AlphaFoldDB" id="A0A318RRL9"/>
<keyword evidence="4" id="KW-0804">Transcription</keyword>